<gene>
    <name evidence="3" type="ORF">PGLA1383_LOCUS45128</name>
</gene>
<sequence length="103" mass="11574">EQSFAPPPGAESASPNRQKVEQIRVSNRELSSRLDELLVGRISEDQSYARYKEKAKIKDAQIQALEAALARQREKVNRTEGALTADGHRLQTELAVLKTELHH</sequence>
<dbReference type="AlphaFoldDB" id="A0A813GWC8"/>
<proteinExistence type="predicted"/>
<comment type="caution">
    <text evidence="3">The sequence shown here is derived from an EMBL/GenBank/DDBJ whole genome shotgun (WGS) entry which is preliminary data.</text>
</comment>
<feature type="non-terminal residue" evidence="3">
    <location>
        <position position="1"/>
    </location>
</feature>
<name>A0A813GWC8_POLGL</name>
<dbReference type="EMBL" id="CAJNNV010029412">
    <property type="protein sequence ID" value="CAE8628510.1"/>
    <property type="molecule type" value="Genomic_DNA"/>
</dbReference>
<accession>A0A813GWC8</accession>
<feature type="coiled-coil region" evidence="1">
    <location>
        <begin position="48"/>
        <end position="82"/>
    </location>
</feature>
<keyword evidence="4" id="KW-1185">Reference proteome</keyword>
<feature type="non-terminal residue" evidence="3">
    <location>
        <position position="103"/>
    </location>
</feature>
<evidence type="ECO:0000313" key="3">
    <source>
        <dbReference type="EMBL" id="CAE8628510.1"/>
    </source>
</evidence>
<evidence type="ECO:0000256" key="2">
    <source>
        <dbReference type="SAM" id="MobiDB-lite"/>
    </source>
</evidence>
<evidence type="ECO:0000256" key="1">
    <source>
        <dbReference type="SAM" id="Coils"/>
    </source>
</evidence>
<feature type="region of interest" description="Disordered" evidence="2">
    <location>
        <begin position="1"/>
        <end position="22"/>
    </location>
</feature>
<evidence type="ECO:0000313" key="4">
    <source>
        <dbReference type="Proteomes" id="UP000654075"/>
    </source>
</evidence>
<protein>
    <submittedName>
        <fullName evidence="3">Uncharacterized protein</fullName>
    </submittedName>
</protein>
<keyword evidence="1" id="KW-0175">Coiled coil</keyword>
<organism evidence="3 4">
    <name type="scientific">Polarella glacialis</name>
    <name type="common">Dinoflagellate</name>
    <dbReference type="NCBI Taxonomy" id="89957"/>
    <lineage>
        <taxon>Eukaryota</taxon>
        <taxon>Sar</taxon>
        <taxon>Alveolata</taxon>
        <taxon>Dinophyceae</taxon>
        <taxon>Suessiales</taxon>
        <taxon>Suessiaceae</taxon>
        <taxon>Polarella</taxon>
    </lineage>
</organism>
<reference evidence="3" key="1">
    <citation type="submission" date="2021-02" db="EMBL/GenBank/DDBJ databases">
        <authorList>
            <person name="Dougan E. K."/>
            <person name="Rhodes N."/>
            <person name="Thang M."/>
            <person name="Chan C."/>
        </authorList>
    </citation>
    <scope>NUCLEOTIDE SEQUENCE</scope>
</reference>
<dbReference type="Proteomes" id="UP000654075">
    <property type="component" value="Unassembled WGS sequence"/>
</dbReference>